<dbReference type="Gene3D" id="3.40.50.2300">
    <property type="match status" value="1"/>
</dbReference>
<dbReference type="KEGG" id="iho:Igni_0567"/>
<dbReference type="InterPro" id="IPR028082">
    <property type="entry name" value="Peripla_BP_I"/>
</dbReference>
<dbReference type="HOGENOM" id="CLU_525439_0_0_2"/>
<organism evidence="1 2">
    <name type="scientific">Ignicoccus hospitalis (strain KIN4/I / DSM 18386 / JCM 14125)</name>
    <dbReference type="NCBI Taxonomy" id="453591"/>
    <lineage>
        <taxon>Archaea</taxon>
        <taxon>Thermoproteota</taxon>
        <taxon>Thermoprotei</taxon>
        <taxon>Desulfurococcales</taxon>
        <taxon>Desulfurococcaceae</taxon>
        <taxon>Ignicoccus</taxon>
    </lineage>
</organism>
<dbReference type="GeneID" id="5563143"/>
<dbReference type="AlphaFoldDB" id="A8A9Z7"/>
<dbReference type="eggNOG" id="arCOG06103">
    <property type="taxonomic scope" value="Archaea"/>
</dbReference>
<dbReference type="RefSeq" id="WP_011998601.1">
    <property type="nucleotide sequence ID" value="NC_009776.1"/>
</dbReference>
<dbReference type="SUPFAM" id="SSF53822">
    <property type="entry name" value="Periplasmic binding protein-like I"/>
    <property type="match status" value="1"/>
</dbReference>
<dbReference type="OrthoDB" id="46262at2157"/>
<dbReference type="Proteomes" id="UP000000262">
    <property type="component" value="Chromosome"/>
</dbReference>
<sequence length="437" mass="49067">MKVAVLLVAGRPNLEAAFSSVRVLEELGAEEVTIVYTSSEGARMNAKTFKEFLEKAGFKVEMKEVPSDSDSDLEERVKKLKEVKADVVAVSPGGASLAAAASKAFNTIAHVSFPFSLWRGLYFPYVPRTFQKVYFLPSSDFNTKFTNYADKIKVELNHLGPIRKRVAELTKRINEATDRKCPEIEVKVDAMMGGFNIMSVKFKLCGNEEEETKKVFSTSLRAMKEFIKASRSSRSWMGFDSSLYLSGLLPIKVGGEGASTEYILDTSSILIGALNLHNAGLLRARVPRCALYELLHKYEESLKRSNPNYYGLLAKYVMEEAKALVFPSPTDLCDKAFFQIDPLLLDGKVILTEDNGIKEMWKETPLSKLARVESPRRVDKWEEAKKLGYYNLPYVTFALLQFYVIMKLLAEEVEKNKISGEPVTGSLKVDNKTVDEF</sequence>
<protein>
    <submittedName>
        <fullName evidence="1">Uncharacterized protein</fullName>
    </submittedName>
</protein>
<gene>
    <name evidence="1" type="ordered locus">Igni_0567</name>
</gene>
<accession>A8A9Z7</accession>
<dbReference type="EMBL" id="CP000816">
    <property type="protein sequence ID" value="ABU81749.1"/>
    <property type="molecule type" value="Genomic_DNA"/>
</dbReference>
<dbReference type="STRING" id="453591.Igni_0567"/>
<reference evidence="1 2" key="1">
    <citation type="journal article" date="2008" name="Genome Biol.">
        <title>A genomic analysis of the archaeal system Ignicoccus hospitalis-Nanoarchaeum equitans.</title>
        <authorList>
            <person name="Podar M."/>
            <person name="Anderson I."/>
            <person name="Makarova K.S."/>
            <person name="Elkins J.G."/>
            <person name="Ivanova N."/>
            <person name="Wall M.A."/>
            <person name="Lykidis A."/>
            <person name="Mavromatis K."/>
            <person name="Sun H."/>
            <person name="Hudson M.E."/>
            <person name="Chen W."/>
            <person name="Deciu C."/>
            <person name="Hutchison D."/>
            <person name="Eads J.R."/>
            <person name="Anderson A."/>
            <person name="Fernandes F."/>
            <person name="Szeto E."/>
            <person name="Lapidus A."/>
            <person name="Kyrpides N.C."/>
            <person name="Saier M.H.Jr."/>
            <person name="Richardson P.M."/>
            <person name="Rachel R."/>
            <person name="Huber H."/>
            <person name="Eisen J.A."/>
            <person name="Koonin E.V."/>
            <person name="Keller M."/>
            <person name="Stetter K.O."/>
        </authorList>
    </citation>
    <scope>NUCLEOTIDE SEQUENCE [LARGE SCALE GENOMIC DNA]</scope>
    <source>
        <strain evidence="2">KIN4/I / DSM 18386 / JCM 14125</strain>
    </source>
</reference>
<evidence type="ECO:0000313" key="1">
    <source>
        <dbReference type="EMBL" id="ABU81749.1"/>
    </source>
</evidence>
<name>A8A9Z7_IGNH4</name>
<proteinExistence type="predicted"/>
<evidence type="ECO:0000313" key="2">
    <source>
        <dbReference type="Proteomes" id="UP000000262"/>
    </source>
</evidence>
<keyword evidence="2" id="KW-1185">Reference proteome</keyword>